<protein>
    <submittedName>
        <fullName evidence="1">Uncharacterized protein</fullName>
    </submittedName>
</protein>
<dbReference type="Proteomes" id="UP000826212">
    <property type="component" value="Chromosome"/>
</dbReference>
<gene>
    <name evidence="1" type="ORF">K4L44_03335</name>
</gene>
<proteinExistence type="predicted"/>
<sequence length="650" mass="75141">MKKWSVNYIFSLLLIFIPFIGYSQSTQVVVKQRGDKKINSTVSITTETGEGVPKESEFQKTKDLYIKVVPEKGNLLFKFTKKDVDSLKQYLTIVQNKKYFWPVRANAIITSFPTKELKGALVIYDKSDLDITKPFVFTYLKNTSKAVQIKENLWRGYDTFSQLYTKGKEELKTDKYNALKKLAAFTPKSPESMKFSFSQDAVGLYNKTLEGVVKSFDDQTAAIMSLDPTDRFNTENKKKIAKLSTAWKLEVPKFVPLLDKDNKEQAEMLNQVVEINKRFSTFANGYVLQVLYDYDYNEYKFELFVNTISKMLIHSTPVDYVKGLEPIDLKVLDKLKAEKSDLAKFGFSDEFTKLVELINTNIRSGKYVLDSNVVSRLRLLKGEEKYPNYEIIDAFNSLVQKDIKSFSVKLHKVADVATTHHLVYELSGWMAALYYTDKKVDVQVIGLINQGKALLEQNNIVKAGDTFEMAFKLNRIMPITQYYIGLAYYLQGQEYTGIKFFNNSLKIEPSLTIPYVKELEFYSQEEQWEEGLEMANKALKQHPNNWYFLHTKAKMLFELNKYEESKALIIGEMIEIRPQQIGQYFLAGDIYLKQDSLGQARTWYGKAGDIDPTNLKYEEKMRDWEAANKKSKMKSKTVKKKSVKPKNKSK</sequence>
<dbReference type="EMBL" id="CP081303">
    <property type="protein sequence ID" value="QZE14893.1"/>
    <property type="molecule type" value="Genomic_DNA"/>
</dbReference>
<organism evidence="1 2">
    <name type="scientific">Halosquirtibacter laminarini</name>
    <dbReference type="NCBI Taxonomy" id="3374600"/>
    <lineage>
        <taxon>Bacteria</taxon>
        <taxon>Pseudomonadati</taxon>
        <taxon>Bacteroidota</taxon>
        <taxon>Bacteroidia</taxon>
        <taxon>Marinilabiliales</taxon>
        <taxon>Prolixibacteraceae</taxon>
        <taxon>Halosquirtibacter</taxon>
    </lineage>
</organism>
<keyword evidence="2" id="KW-1185">Reference proteome</keyword>
<reference evidence="1" key="1">
    <citation type="submission" date="2021-08" db="EMBL/GenBank/DDBJ databases">
        <title>Novel anaerobic bacterium isolated from sea squirt in East Sea, Republic of Korea.</title>
        <authorList>
            <person name="Nguyen T.H."/>
            <person name="Li Z."/>
            <person name="Lee Y.-J."/>
            <person name="Ko J."/>
            <person name="Kim S.-G."/>
        </authorList>
    </citation>
    <scope>NUCLEOTIDE SEQUENCE</scope>
    <source>
        <strain evidence="1">KCTC 25031</strain>
    </source>
</reference>
<evidence type="ECO:0000313" key="1">
    <source>
        <dbReference type="EMBL" id="QZE14893.1"/>
    </source>
</evidence>
<accession>A0AC61NGW4</accession>
<evidence type="ECO:0000313" key="2">
    <source>
        <dbReference type="Proteomes" id="UP000826212"/>
    </source>
</evidence>
<name>A0AC61NGW4_9BACT</name>